<protein>
    <submittedName>
        <fullName evidence="1">Uncharacterized protein</fullName>
    </submittedName>
</protein>
<name>A0A0E9Q408_ANGAN</name>
<sequence>MIGTRRCKGYNTLEFRVIFYFTSSLKVMQTYKI</sequence>
<dbReference type="AlphaFoldDB" id="A0A0E9Q408"/>
<reference evidence="1" key="2">
    <citation type="journal article" date="2015" name="Fish Shellfish Immunol.">
        <title>Early steps in the European eel (Anguilla anguilla)-Vibrio vulnificus interaction in the gills: Role of the RtxA13 toxin.</title>
        <authorList>
            <person name="Callol A."/>
            <person name="Pajuelo D."/>
            <person name="Ebbesson L."/>
            <person name="Teles M."/>
            <person name="MacKenzie S."/>
            <person name="Amaro C."/>
        </authorList>
    </citation>
    <scope>NUCLEOTIDE SEQUENCE</scope>
</reference>
<proteinExistence type="predicted"/>
<dbReference type="EMBL" id="GBXM01097098">
    <property type="protein sequence ID" value="JAH11479.1"/>
    <property type="molecule type" value="Transcribed_RNA"/>
</dbReference>
<reference evidence="1" key="1">
    <citation type="submission" date="2014-11" db="EMBL/GenBank/DDBJ databases">
        <authorList>
            <person name="Amaro Gonzalez C."/>
        </authorList>
    </citation>
    <scope>NUCLEOTIDE SEQUENCE</scope>
</reference>
<evidence type="ECO:0000313" key="1">
    <source>
        <dbReference type="EMBL" id="JAH11479.1"/>
    </source>
</evidence>
<organism evidence="1">
    <name type="scientific">Anguilla anguilla</name>
    <name type="common">European freshwater eel</name>
    <name type="synonym">Muraena anguilla</name>
    <dbReference type="NCBI Taxonomy" id="7936"/>
    <lineage>
        <taxon>Eukaryota</taxon>
        <taxon>Metazoa</taxon>
        <taxon>Chordata</taxon>
        <taxon>Craniata</taxon>
        <taxon>Vertebrata</taxon>
        <taxon>Euteleostomi</taxon>
        <taxon>Actinopterygii</taxon>
        <taxon>Neopterygii</taxon>
        <taxon>Teleostei</taxon>
        <taxon>Anguilliformes</taxon>
        <taxon>Anguillidae</taxon>
        <taxon>Anguilla</taxon>
    </lineage>
</organism>
<accession>A0A0E9Q408</accession>